<dbReference type="CDD" id="cd00085">
    <property type="entry name" value="HNHc"/>
    <property type="match status" value="1"/>
</dbReference>
<dbReference type="SMART" id="SM00507">
    <property type="entry name" value="HNHc"/>
    <property type="match status" value="1"/>
</dbReference>
<proteinExistence type="predicted"/>
<dbReference type="Gene3D" id="1.10.30.50">
    <property type="match status" value="1"/>
</dbReference>
<evidence type="ECO:0000313" key="3">
    <source>
        <dbReference type="Proteomes" id="UP000317909"/>
    </source>
</evidence>
<reference evidence="2 3" key="1">
    <citation type="submission" date="2019-02" db="EMBL/GenBank/DDBJ databases">
        <title>Deep-cultivation of Planctomycetes and their phenomic and genomic characterization uncovers novel biology.</title>
        <authorList>
            <person name="Wiegand S."/>
            <person name="Jogler M."/>
            <person name="Boedeker C."/>
            <person name="Pinto D."/>
            <person name="Vollmers J."/>
            <person name="Rivas-Marin E."/>
            <person name="Kohn T."/>
            <person name="Peeters S.H."/>
            <person name="Heuer A."/>
            <person name="Rast P."/>
            <person name="Oberbeckmann S."/>
            <person name="Bunk B."/>
            <person name="Jeske O."/>
            <person name="Meyerdierks A."/>
            <person name="Storesund J.E."/>
            <person name="Kallscheuer N."/>
            <person name="Luecker S."/>
            <person name="Lage O.M."/>
            <person name="Pohl T."/>
            <person name="Merkel B.J."/>
            <person name="Hornburger P."/>
            <person name="Mueller R.-W."/>
            <person name="Bruemmer F."/>
            <person name="Labrenz M."/>
            <person name="Spormann A.M."/>
            <person name="Op den Camp H."/>
            <person name="Overmann J."/>
            <person name="Amann R."/>
            <person name="Jetten M.S.M."/>
            <person name="Mascher T."/>
            <person name="Medema M.H."/>
            <person name="Devos D.P."/>
            <person name="Kaster A.-K."/>
            <person name="Ovreas L."/>
            <person name="Rohde M."/>
            <person name="Galperin M.Y."/>
            <person name="Jogler C."/>
        </authorList>
    </citation>
    <scope>NUCLEOTIDE SEQUENCE [LARGE SCALE GENOMIC DNA]</scope>
    <source>
        <strain evidence="2 3">I41</strain>
    </source>
</reference>
<dbReference type="EMBL" id="CP036339">
    <property type="protein sequence ID" value="QDT71141.1"/>
    <property type="molecule type" value="Genomic_DNA"/>
</dbReference>
<organism evidence="2 3">
    <name type="scientific">Lacipirellula limnantheis</name>
    <dbReference type="NCBI Taxonomy" id="2528024"/>
    <lineage>
        <taxon>Bacteria</taxon>
        <taxon>Pseudomonadati</taxon>
        <taxon>Planctomycetota</taxon>
        <taxon>Planctomycetia</taxon>
        <taxon>Pirellulales</taxon>
        <taxon>Lacipirellulaceae</taxon>
        <taxon>Lacipirellula</taxon>
    </lineage>
</organism>
<dbReference type="InterPro" id="IPR003615">
    <property type="entry name" value="HNH_nuc"/>
</dbReference>
<dbReference type="GO" id="GO:0003676">
    <property type="term" value="F:nucleic acid binding"/>
    <property type="evidence" value="ECO:0007669"/>
    <property type="project" value="InterPro"/>
</dbReference>
<name>A0A517TRZ4_9BACT</name>
<keyword evidence="2" id="KW-0540">Nuclease</keyword>
<accession>A0A517TRZ4</accession>
<dbReference type="GO" id="GO:0004519">
    <property type="term" value="F:endonuclease activity"/>
    <property type="evidence" value="ECO:0007669"/>
    <property type="project" value="UniProtKB-KW"/>
</dbReference>
<dbReference type="RefSeq" id="WP_145430276.1">
    <property type="nucleotide sequence ID" value="NZ_CP036339.1"/>
</dbReference>
<dbReference type="KEGG" id="llh:I41_02960"/>
<dbReference type="Pfam" id="PF01844">
    <property type="entry name" value="HNH"/>
    <property type="match status" value="1"/>
</dbReference>
<dbReference type="PANTHER" id="PTHR33877:SF1">
    <property type="entry name" value="TYPE IV METHYL-DIRECTED RESTRICTION ENZYME ECOKMCRA"/>
    <property type="match status" value="1"/>
</dbReference>
<dbReference type="Proteomes" id="UP000317909">
    <property type="component" value="Chromosome"/>
</dbReference>
<evidence type="ECO:0000313" key="2">
    <source>
        <dbReference type="EMBL" id="QDT71141.1"/>
    </source>
</evidence>
<dbReference type="InterPro" id="IPR052892">
    <property type="entry name" value="NA-targeting_endonuclease"/>
</dbReference>
<dbReference type="GO" id="GO:0008270">
    <property type="term" value="F:zinc ion binding"/>
    <property type="evidence" value="ECO:0007669"/>
    <property type="project" value="InterPro"/>
</dbReference>
<sequence length="131" mass="14844">MAKEVREFVRTRATGRCEYCRLPEAVDEWPFHVEHIVSRQHGGDSEIENLCWACSRCNLNKGPNLGSIDPTSGDPVLLYHPRKQLWSEHFLMDDGRIVGITAIGRATARLLGMNSSSRIELRRRLGDLGEL</sequence>
<dbReference type="OrthoDB" id="9802901at2"/>
<dbReference type="InterPro" id="IPR002711">
    <property type="entry name" value="HNH"/>
</dbReference>
<dbReference type="AlphaFoldDB" id="A0A517TRZ4"/>
<gene>
    <name evidence="2" type="ORF">I41_02960</name>
</gene>
<keyword evidence="3" id="KW-1185">Reference proteome</keyword>
<keyword evidence="2" id="KW-0378">Hydrolase</keyword>
<keyword evidence="2" id="KW-0255">Endonuclease</keyword>
<feature type="domain" description="HNH nuclease" evidence="1">
    <location>
        <begin position="4"/>
        <end position="59"/>
    </location>
</feature>
<evidence type="ECO:0000259" key="1">
    <source>
        <dbReference type="SMART" id="SM00507"/>
    </source>
</evidence>
<protein>
    <submittedName>
        <fullName evidence="2">HNH endonuclease</fullName>
    </submittedName>
</protein>
<dbReference type="PANTHER" id="PTHR33877">
    <property type="entry name" value="SLL1193 PROTEIN"/>
    <property type="match status" value="1"/>
</dbReference>